<dbReference type="EMBL" id="QEOB01000012">
    <property type="protein sequence ID" value="PVX79968.1"/>
    <property type="molecule type" value="Genomic_DNA"/>
</dbReference>
<feature type="domain" description="PPC" evidence="1">
    <location>
        <begin position="14"/>
        <end position="143"/>
    </location>
</feature>
<dbReference type="SUPFAM" id="SSF117856">
    <property type="entry name" value="AF0104/ALDC/Ptd012-like"/>
    <property type="match status" value="1"/>
</dbReference>
<name>A0ABX5KN72_9BURK</name>
<gene>
    <name evidence="2" type="ORF">C7402_112155</name>
</gene>
<reference evidence="2 3" key="1">
    <citation type="submission" date="2018-05" db="EMBL/GenBank/DDBJ databases">
        <title>Genomic Encyclopedia of Type Strains, Phase IV (KMG-V): Genome sequencing to study the core and pangenomes of soil and plant-associated prokaryotes.</title>
        <authorList>
            <person name="Whitman W."/>
        </authorList>
    </citation>
    <scope>NUCLEOTIDE SEQUENCE [LARGE SCALE GENOMIC DNA]</scope>
    <source>
        <strain evidence="2 3">SCZa-39</strain>
    </source>
</reference>
<evidence type="ECO:0000313" key="2">
    <source>
        <dbReference type="EMBL" id="PVX79968.1"/>
    </source>
</evidence>
<dbReference type="PANTHER" id="PTHR34988">
    <property type="entry name" value="PROTEIN, PUTATIVE-RELATED"/>
    <property type="match status" value="1"/>
</dbReference>
<dbReference type="Gene3D" id="3.30.1330.80">
    <property type="entry name" value="Hypothetical protein, similar to alpha- acetolactate decarboxylase, domain 2"/>
    <property type="match status" value="1"/>
</dbReference>
<comment type="caution">
    <text evidence="2">The sequence shown here is derived from an EMBL/GenBank/DDBJ whole genome shotgun (WGS) entry which is preliminary data.</text>
</comment>
<evidence type="ECO:0000313" key="3">
    <source>
        <dbReference type="Proteomes" id="UP000245712"/>
    </source>
</evidence>
<dbReference type="PROSITE" id="PS51742">
    <property type="entry name" value="PPC"/>
    <property type="match status" value="1"/>
</dbReference>
<dbReference type="RefSeq" id="WP_116612515.1">
    <property type="nucleotide sequence ID" value="NZ_CAJZAT010000193.1"/>
</dbReference>
<dbReference type="PANTHER" id="PTHR34988:SF1">
    <property type="entry name" value="DNA-BINDING PROTEIN"/>
    <property type="match status" value="1"/>
</dbReference>
<keyword evidence="3" id="KW-1185">Reference proteome</keyword>
<dbReference type="Proteomes" id="UP000245712">
    <property type="component" value="Unassembled WGS sequence"/>
</dbReference>
<evidence type="ECO:0000259" key="1">
    <source>
        <dbReference type="PROSITE" id="PS51742"/>
    </source>
</evidence>
<organism evidence="2 3">
    <name type="scientific">Paraburkholderia unamae</name>
    <dbReference type="NCBI Taxonomy" id="219649"/>
    <lineage>
        <taxon>Bacteria</taxon>
        <taxon>Pseudomonadati</taxon>
        <taxon>Pseudomonadota</taxon>
        <taxon>Betaproteobacteria</taxon>
        <taxon>Burkholderiales</taxon>
        <taxon>Burkholderiaceae</taxon>
        <taxon>Paraburkholderia</taxon>
    </lineage>
</organism>
<dbReference type="CDD" id="cd11378">
    <property type="entry name" value="DUF296"/>
    <property type="match status" value="1"/>
</dbReference>
<protein>
    <submittedName>
        <fullName evidence="2">DNA-binding protein with PD1-like motif</fullName>
    </submittedName>
</protein>
<proteinExistence type="predicted"/>
<sequence>MNTSASPAITVESGHYGRLVVARLKPGEDLVEALIQLCESHGIRRAVVRSAVGSLLEARLAHGSAEAAQSVNVPGPGVEILNAFGEVSLDDGARTSISGMVADTQGRMYAGYFVPGANRSFITIEVTLQEWIVEGWTQESVPA</sequence>
<dbReference type="Pfam" id="PF03479">
    <property type="entry name" value="PCC"/>
    <property type="match status" value="1"/>
</dbReference>
<accession>A0ABX5KN72</accession>
<dbReference type="InterPro" id="IPR005175">
    <property type="entry name" value="PPC_dom"/>
</dbReference>